<comment type="caution">
    <text evidence="8">The sequence shown here is derived from an EMBL/GenBank/DDBJ whole genome shotgun (WGS) entry which is preliminary data.</text>
</comment>
<evidence type="ECO:0000256" key="2">
    <source>
        <dbReference type="ARBA" id="ARBA00006722"/>
    </source>
</evidence>
<protein>
    <submittedName>
        <fullName evidence="8">Uncharacterized protein</fullName>
    </submittedName>
</protein>
<evidence type="ECO:0000256" key="5">
    <source>
        <dbReference type="ARBA" id="ARBA00022577"/>
    </source>
</evidence>
<evidence type="ECO:0000313" key="9">
    <source>
        <dbReference type="Proteomes" id="UP001141552"/>
    </source>
</evidence>
<gene>
    <name evidence="8" type="ORF">Tsubulata_038804</name>
</gene>
<organism evidence="8 9">
    <name type="scientific">Turnera subulata</name>
    <dbReference type="NCBI Taxonomy" id="218843"/>
    <lineage>
        <taxon>Eukaryota</taxon>
        <taxon>Viridiplantae</taxon>
        <taxon>Streptophyta</taxon>
        <taxon>Embryophyta</taxon>
        <taxon>Tracheophyta</taxon>
        <taxon>Spermatophyta</taxon>
        <taxon>Magnoliopsida</taxon>
        <taxon>eudicotyledons</taxon>
        <taxon>Gunneridae</taxon>
        <taxon>Pentapetalae</taxon>
        <taxon>rosids</taxon>
        <taxon>fabids</taxon>
        <taxon>Malpighiales</taxon>
        <taxon>Passifloraceae</taxon>
        <taxon>Turnera</taxon>
    </lineage>
</organism>
<dbReference type="Pfam" id="PF10868">
    <property type="entry name" value="Defensin_like"/>
    <property type="match status" value="1"/>
</dbReference>
<comment type="subcellular location">
    <subcellularLocation>
        <location evidence="1">Secreted</location>
    </subcellularLocation>
</comment>
<name>A0A9Q0FMZ7_9ROSI</name>
<keyword evidence="4" id="KW-0929">Antimicrobial</keyword>
<accession>A0A9Q0FMZ7</accession>
<evidence type="ECO:0000313" key="8">
    <source>
        <dbReference type="EMBL" id="KAJ4834513.1"/>
    </source>
</evidence>
<dbReference type="GO" id="GO:0005576">
    <property type="term" value="C:extracellular region"/>
    <property type="evidence" value="ECO:0007669"/>
    <property type="project" value="UniProtKB-SubCell"/>
</dbReference>
<keyword evidence="3" id="KW-0964">Secreted</keyword>
<keyword evidence="7" id="KW-0611">Plant defense</keyword>
<reference evidence="8" key="1">
    <citation type="submission" date="2022-02" db="EMBL/GenBank/DDBJ databases">
        <authorList>
            <person name="Henning P.M."/>
            <person name="McCubbin A.G."/>
            <person name="Shore J.S."/>
        </authorList>
    </citation>
    <scope>NUCLEOTIDE SEQUENCE</scope>
    <source>
        <strain evidence="8">F60SS</strain>
        <tissue evidence="8">Leaves</tissue>
    </source>
</reference>
<sequence>MGDLGYKGQDFTWCNNRSLEAEVRERIDRGLKRRRRFRFEWDLEEKFWFQRSRVNWLLFGDQNTRASGRYGESKNYAIDPHIRSRGMHRQTNGFDHLCCKDHSAVGKCIPGVDDLPDLSAKCYRFCIDGCRNGKGGYCKPLGKDHICHCRCDNE</sequence>
<dbReference type="InterPro" id="IPR022618">
    <property type="entry name" value="Defensin-like_20-28"/>
</dbReference>
<proteinExistence type="inferred from homology"/>
<keyword evidence="6" id="KW-0732">Signal</keyword>
<evidence type="ECO:0000256" key="3">
    <source>
        <dbReference type="ARBA" id="ARBA00022525"/>
    </source>
</evidence>
<reference evidence="8" key="2">
    <citation type="journal article" date="2023" name="Plants (Basel)">
        <title>Annotation of the Turnera subulata (Passifloraceae) Draft Genome Reveals the S-Locus Evolved after the Divergence of Turneroideae from Passifloroideae in a Stepwise Manner.</title>
        <authorList>
            <person name="Henning P.M."/>
            <person name="Roalson E.H."/>
            <person name="Mir W."/>
            <person name="McCubbin A.G."/>
            <person name="Shore J.S."/>
        </authorList>
    </citation>
    <scope>NUCLEOTIDE SEQUENCE</scope>
    <source>
        <strain evidence="8">F60SS</strain>
    </source>
</reference>
<dbReference type="GO" id="GO:0031640">
    <property type="term" value="P:killing of cells of another organism"/>
    <property type="evidence" value="ECO:0007669"/>
    <property type="project" value="UniProtKB-KW"/>
</dbReference>
<evidence type="ECO:0000256" key="6">
    <source>
        <dbReference type="ARBA" id="ARBA00022729"/>
    </source>
</evidence>
<evidence type="ECO:0000256" key="1">
    <source>
        <dbReference type="ARBA" id="ARBA00004613"/>
    </source>
</evidence>
<dbReference type="AlphaFoldDB" id="A0A9Q0FMZ7"/>
<dbReference type="EMBL" id="JAKUCV010004687">
    <property type="protein sequence ID" value="KAJ4834513.1"/>
    <property type="molecule type" value="Genomic_DNA"/>
</dbReference>
<dbReference type="PANTHER" id="PTHR34453:SF3">
    <property type="entry name" value="DEFENSIN-LIKE (DEFL) FAMILY PROTEIN-RELATED"/>
    <property type="match status" value="1"/>
</dbReference>
<evidence type="ECO:0000256" key="4">
    <source>
        <dbReference type="ARBA" id="ARBA00022529"/>
    </source>
</evidence>
<comment type="similarity">
    <text evidence="2">Belongs to the DEFL family.</text>
</comment>
<dbReference type="GO" id="GO:0050832">
    <property type="term" value="P:defense response to fungus"/>
    <property type="evidence" value="ECO:0007669"/>
    <property type="project" value="UniProtKB-KW"/>
</dbReference>
<dbReference type="Proteomes" id="UP001141552">
    <property type="component" value="Unassembled WGS sequence"/>
</dbReference>
<dbReference type="PANTHER" id="PTHR34453">
    <property type="entry name" value="DEFENSIN-LIKE (DEFL) FAMILY PROTEIN-RELATED"/>
    <property type="match status" value="1"/>
</dbReference>
<keyword evidence="9" id="KW-1185">Reference proteome</keyword>
<evidence type="ECO:0000256" key="7">
    <source>
        <dbReference type="ARBA" id="ARBA00022821"/>
    </source>
</evidence>
<keyword evidence="5" id="KW-0295">Fungicide</keyword>
<dbReference type="OrthoDB" id="1043633at2759"/>